<protein>
    <submittedName>
        <fullName evidence="1">DUF2945 domain-containing protein</fullName>
    </submittedName>
</protein>
<accession>A0ABV0JCV8</accession>
<keyword evidence="2" id="KW-1185">Reference proteome</keyword>
<evidence type="ECO:0000313" key="2">
    <source>
        <dbReference type="Proteomes" id="UP001464891"/>
    </source>
</evidence>
<proteinExistence type="predicted"/>
<gene>
    <name evidence="1" type="ORF">NC998_21100</name>
</gene>
<dbReference type="Proteomes" id="UP001464891">
    <property type="component" value="Unassembled WGS sequence"/>
</dbReference>
<evidence type="ECO:0000313" key="1">
    <source>
        <dbReference type="EMBL" id="MEP0819600.1"/>
    </source>
</evidence>
<sequence length="118" mass="12670">MALKVGSYVSWKASGGVARGRIKQIVTNDEVPNIAIKITGTNANPAAQVEIYKQSGDGWEPSNLLVAHRLSTLTEIEPLKAPSKSSSKKASMSAAATQVQILQVQLEALRSRLLLERS</sequence>
<name>A0ABV0JCV8_9CYAN</name>
<dbReference type="RefSeq" id="WP_190440630.1">
    <property type="nucleotide sequence ID" value="NZ_JAMPKM010000015.1"/>
</dbReference>
<comment type="caution">
    <text evidence="1">The sequence shown here is derived from an EMBL/GenBank/DDBJ whole genome shotgun (WGS) entry which is preliminary data.</text>
</comment>
<reference evidence="1 2" key="1">
    <citation type="submission" date="2022-04" db="EMBL/GenBank/DDBJ databases">
        <title>Positive selection, recombination, and allopatry shape intraspecific diversity of widespread and dominant cyanobacteria.</title>
        <authorList>
            <person name="Wei J."/>
            <person name="Shu W."/>
            <person name="Hu C."/>
        </authorList>
    </citation>
    <scope>NUCLEOTIDE SEQUENCE [LARGE SCALE GENOMIC DNA]</scope>
    <source>
        <strain evidence="1 2">GB2-A4</strain>
    </source>
</reference>
<organism evidence="1 2">
    <name type="scientific">Trichocoleus desertorum GB2-A4</name>
    <dbReference type="NCBI Taxonomy" id="2933944"/>
    <lineage>
        <taxon>Bacteria</taxon>
        <taxon>Bacillati</taxon>
        <taxon>Cyanobacteriota</taxon>
        <taxon>Cyanophyceae</taxon>
        <taxon>Leptolyngbyales</taxon>
        <taxon>Trichocoleusaceae</taxon>
        <taxon>Trichocoleus</taxon>
    </lineage>
</organism>
<dbReference type="EMBL" id="JAMPKM010000015">
    <property type="protein sequence ID" value="MEP0819600.1"/>
    <property type="molecule type" value="Genomic_DNA"/>
</dbReference>